<evidence type="ECO:0000313" key="1">
    <source>
        <dbReference type="EMBL" id="GAA4406819.1"/>
    </source>
</evidence>
<evidence type="ECO:0000313" key="2">
    <source>
        <dbReference type="Proteomes" id="UP001500635"/>
    </source>
</evidence>
<sequence>MWRSTTAACGCGWWEHLAHGHGAALHDGGVCVHGLACASLDIGLARALDVHVPDRASHVDLTPADKRTDADLFWRPHPWEAYVGGTSVPDGEPVATLAHADAVRELRAAVAGARR</sequence>
<keyword evidence="2" id="KW-1185">Reference proteome</keyword>
<protein>
    <submittedName>
        <fullName evidence="1">Uncharacterized protein</fullName>
    </submittedName>
</protein>
<accession>A0ABP8KII5</accession>
<dbReference type="RefSeq" id="WP_385923026.1">
    <property type="nucleotide sequence ID" value="NZ_JBHTGI010000001.1"/>
</dbReference>
<reference evidence="2" key="1">
    <citation type="journal article" date="2019" name="Int. J. Syst. Evol. Microbiol.">
        <title>The Global Catalogue of Microorganisms (GCM) 10K type strain sequencing project: providing services to taxonomists for standard genome sequencing and annotation.</title>
        <authorList>
            <consortium name="The Broad Institute Genomics Platform"/>
            <consortium name="The Broad Institute Genome Sequencing Center for Infectious Disease"/>
            <person name="Wu L."/>
            <person name="Ma J."/>
        </authorList>
    </citation>
    <scope>NUCLEOTIDE SEQUENCE [LARGE SCALE GENOMIC DNA]</scope>
    <source>
        <strain evidence="2">JCM 17688</strain>
    </source>
</reference>
<name>A0ABP8KII5_9ACTN</name>
<dbReference type="Proteomes" id="UP001500635">
    <property type="component" value="Unassembled WGS sequence"/>
</dbReference>
<gene>
    <name evidence="1" type="ORF">GCM10023147_50590</name>
</gene>
<dbReference type="EMBL" id="BAABFR010000165">
    <property type="protein sequence ID" value="GAA4406819.1"/>
    <property type="molecule type" value="Genomic_DNA"/>
</dbReference>
<comment type="caution">
    <text evidence="1">The sequence shown here is derived from an EMBL/GenBank/DDBJ whole genome shotgun (WGS) entry which is preliminary data.</text>
</comment>
<organism evidence="1 2">
    <name type="scientific">Tsukamurella soli</name>
    <dbReference type="NCBI Taxonomy" id="644556"/>
    <lineage>
        <taxon>Bacteria</taxon>
        <taxon>Bacillati</taxon>
        <taxon>Actinomycetota</taxon>
        <taxon>Actinomycetes</taxon>
        <taxon>Mycobacteriales</taxon>
        <taxon>Tsukamurellaceae</taxon>
        <taxon>Tsukamurella</taxon>
    </lineage>
</organism>
<proteinExistence type="predicted"/>